<dbReference type="EMBL" id="BMQB01000005">
    <property type="protein sequence ID" value="GGJ96151.1"/>
    <property type="molecule type" value="Genomic_DNA"/>
</dbReference>
<protein>
    <recommendedName>
        <fullName evidence="1 2">Futalosine hydrolase</fullName>
        <shortName evidence="1">FL hydrolase</shortName>
        <ecNumber evidence="1 2">3.2.2.26</ecNumber>
    </recommendedName>
    <alternativeName>
        <fullName evidence="1">Futalosine nucleosidase</fullName>
    </alternativeName>
    <alternativeName>
        <fullName evidence="1">Menaquinone biosynthetic enzyme MqnB</fullName>
    </alternativeName>
</protein>
<evidence type="ECO:0000259" key="3">
    <source>
        <dbReference type="Pfam" id="PF01048"/>
    </source>
</evidence>
<sequence length="220" mass="20927">MTVLIITAVEPEADAVRAGLPAGADVAVHAVGIGPAAAAAGTARLLALAEGRGTPYAAVVNAGIAGGVVGVAPLGATVLGTRAVAAWLGAETPDGFQPIEEIGFGATTVVEAAGALLRPLAAALPAALVGEIVTVTTVTGTAASTGVLRAAYPAMVAEAMEGFGVAVAAAGAGLPFAELRTVSNGIGPLDRSAWRLPAAFAALTAAAPAVAALAGAAPRG</sequence>
<dbReference type="InterPro" id="IPR000845">
    <property type="entry name" value="Nucleoside_phosphorylase_d"/>
</dbReference>
<dbReference type="InterPro" id="IPR035994">
    <property type="entry name" value="Nucleoside_phosphorylase_sf"/>
</dbReference>
<dbReference type="GO" id="GO:0009234">
    <property type="term" value="P:menaquinone biosynthetic process"/>
    <property type="evidence" value="ECO:0007669"/>
    <property type="project" value="UniProtKB-UniRule"/>
</dbReference>
<dbReference type="SUPFAM" id="SSF53167">
    <property type="entry name" value="Purine and uridine phosphorylases"/>
    <property type="match status" value="1"/>
</dbReference>
<comment type="function">
    <text evidence="1">Catalyzes the hydrolysis of futalosine (FL) to dehypoxanthine futalosine (DHFL) and hypoxanthine, a step in the biosynthesis of menaquinone (MK, vitamin K2).</text>
</comment>
<dbReference type="NCBIfam" id="TIGR03664">
    <property type="entry name" value="fut_nucase"/>
    <property type="match status" value="1"/>
</dbReference>
<dbReference type="GO" id="GO:0008782">
    <property type="term" value="F:adenosylhomocysteine nucleosidase activity"/>
    <property type="evidence" value="ECO:0007669"/>
    <property type="project" value="TreeGrafter"/>
</dbReference>
<reference evidence="4" key="1">
    <citation type="journal article" date="2014" name="Int. J. Syst. Evol. Microbiol.">
        <title>Complete genome sequence of Corynebacterium casei LMG S-19264T (=DSM 44701T), isolated from a smear-ripened cheese.</title>
        <authorList>
            <consortium name="US DOE Joint Genome Institute (JGI-PGF)"/>
            <person name="Walter F."/>
            <person name="Albersmeier A."/>
            <person name="Kalinowski J."/>
            <person name="Ruckert C."/>
        </authorList>
    </citation>
    <scope>NUCLEOTIDE SEQUENCE</scope>
    <source>
        <strain evidence="4">JCM 3090</strain>
    </source>
</reference>
<dbReference type="GO" id="GO:0009116">
    <property type="term" value="P:nucleoside metabolic process"/>
    <property type="evidence" value="ECO:0007669"/>
    <property type="project" value="InterPro"/>
</dbReference>
<gene>
    <name evidence="1" type="primary">mqnB</name>
    <name evidence="4" type="ORF">GCM10010123_27660</name>
</gene>
<evidence type="ECO:0000256" key="1">
    <source>
        <dbReference type="HAMAP-Rule" id="MF_00991"/>
    </source>
</evidence>
<keyword evidence="5" id="KW-1185">Reference proteome</keyword>
<dbReference type="NCBIfam" id="NF006087">
    <property type="entry name" value="PRK08236.1"/>
    <property type="match status" value="1"/>
</dbReference>
<accession>A0A8J3F989</accession>
<evidence type="ECO:0000313" key="5">
    <source>
        <dbReference type="Proteomes" id="UP000649739"/>
    </source>
</evidence>
<name>A0A8J3F989_9ACTN</name>
<reference evidence="4" key="2">
    <citation type="submission" date="2020-09" db="EMBL/GenBank/DDBJ databases">
        <authorList>
            <person name="Sun Q."/>
            <person name="Ohkuma M."/>
        </authorList>
    </citation>
    <scope>NUCLEOTIDE SEQUENCE</scope>
    <source>
        <strain evidence="4">JCM 3090</strain>
    </source>
</reference>
<dbReference type="Gene3D" id="3.40.50.1580">
    <property type="entry name" value="Nucleoside phosphorylase domain"/>
    <property type="match status" value="1"/>
</dbReference>
<comment type="similarity">
    <text evidence="1">Belongs to the PNP/UDP phosphorylase family. Futalosine hydrolase subfamily.</text>
</comment>
<dbReference type="GO" id="GO:0005829">
    <property type="term" value="C:cytosol"/>
    <property type="evidence" value="ECO:0007669"/>
    <property type="project" value="TreeGrafter"/>
</dbReference>
<feature type="domain" description="Nucleoside phosphorylase" evidence="3">
    <location>
        <begin position="22"/>
        <end position="190"/>
    </location>
</feature>
<dbReference type="RefSeq" id="WP_229783819.1">
    <property type="nucleotide sequence ID" value="NZ_BMQB01000005.1"/>
</dbReference>
<evidence type="ECO:0000313" key="4">
    <source>
        <dbReference type="EMBL" id="GGJ96151.1"/>
    </source>
</evidence>
<comment type="caution">
    <text evidence="4">The sequence shown here is derived from an EMBL/GenBank/DDBJ whole genome shotgun (WGS) entry which is preliminary data.</text>
</comment>
<dbReference type="GO" id="GO:0019284">
    <property type="term" value="P:L-methionine salvage from S-adenosylmethionine"/>
    <property type="evidence" value="ECO:0007669"/>
    <property type="project" value="TreeGrafter"/>
</dbReference>
<dbReference type="PANTHER" id="PTHR46832">
    <property type="entry name" value="5'-METHYLTHIOADENOSINE/S-ADENOSYLHOMOCYSTEINE NUCLEOSIDASE"/>
    <property type="match status" value="1"/>
</dbReference>
<comment type="catalytic activity">
    <reaction evidence="1">
        <text>futalosine + H2O = dehypoxanthine futalosine + hypoxanthine</text>
        <dbReference type="Rhea" id="RHEA:25904"/>
        <dbReference type="ChEBI" id="CHEBI:15377"/>
        <dbReference type="ChEBI" id="CHEBI:17368"/>
        <dbReference type="ChEBI" id="CHEBI:58863"/>
        <dbReference type="ChEBI" id="CHEBI:58864"/>
        <dbReference type="EC" id="3.2.2.26"/>
    </reaction>
</comment>
<dbReference type="Pfam" id="PF01048">
    <property type="entry name" value="PNP_UDP_1"/>
    <property type="match status" value="1"/>
</dbReference>
<dbReference type="GO" id="GO:0008930">
    <property type="term" value="F:methylthioadenosine nucleosidase activity"/>
    <property type="evidence" value="ECO:0007669"/>
    <property type="project" value="TreeGrafter"/>
</dbReference>
<keyword evidence="1" id="KW-0378">Hydrolase</keyword>
<comment type="pathway">
    <text evidence="1">Quinol/quinone metabolism; menaquinone biosynthesis.</text>
</comment>
<dbReference type="PANTHER" id="PTHR46832:SF2">
    <property type="entry name" value="FUTALOSINE HYDROLASE"/>
    <property type="match status" value="1"/>
</dbReference>
<keyword evidence="1" id="KW-0474">Menaquinone biosynthesis</keyword>
<organism evidence="4 5">
    <name type="scientific">Pilimelia anulata</name>
    <dbReference type="NCBI Taxonomy" id="53371"/>
    <lineage>
        <taxon>Bacteria</taxon>
        <taxon>Bacillati</taxon>
        <taxon>Actinomycetota</taxon>
        <taxon>Actinomycetes</taxon>
        <taxon>Micromonosporales</taxon>
        <taxon>Micromonosporaceae</taxon>
        <taxon>Pilimelia</taxon>
    </lineage>
</organism>
<dbReference type="EC" id="3.2.2.26" evidence="1 2"/>
<proteinExistence type="inferred from homology"/>
<dbReference type="UniPathway" id="UPA00079"/>
<dbReference type="InterPro" id="IPR019963">
    <property type="entry name" value="FL_hydrolase_MqnB"/>
</dbReference>
<dbReference type="HAMAP" id="MF_00991">
    <property type="entry name" value="MqnB"/>
    <property type="match status" value="1"/>
</dbReference>
<evidence type="ECO:0000256" key="2">
    <source>
        <dbReference type="NCBIfam" id="TIGR03664"/>
    </source>
</evidence>
<dbReference type="AlphaFoldDB" id="A0A8J3F989"/>
<dbReference type="Proteomes" id="UP000649739">
    <property type="component" value="Unassembled WGS sequence"/>
</dbReference>